<dbReference type="OrthoDB" id="2157530at2759"/>
<sequence>MAETLYMPLNAAESQIRLLVIDPVEHEATVSCTMQMAKLGEQAFDALSYCWGNPVKDTRIIVNGTQLMVTANLATALFHFRQSGVSSDVPIWIDAICINQADNTERGSQVQLMGSLYQQARKVHVWLSDESAVPRASMQALAELSESFRDLLALIQNAYWTRAWVQQEIAFALCCVIHGSGMMVRLDGIPSHGTLPFFDVYRQLELTGCRSREIRSMRDSLRELLYQVATTGFVAKIRQFAHEPSYARLITGIFLSYRPLRATDPRDKVYGMLGLLPGSLDLSPDYTKPVSEVYTDLTVELIKATQDLEILHVACSGSADLPSWVPDLRIHRQFPEAFVDKVKGSRASAGLAADINVEDGNLLRTRGSIIDVVERVERGVHKIRPLFDEGAARFPGPYTERQLSGTFWNAITNSISLQGHRRFNESDAELCLRIMQNDNTVEDATAEKFVMLCTETLENYDVLLTAQGHVGQVPKGRVEADDKLLMLAGAGAPFTAMRQRIGDKEAFALRSPCVLLPFDPDPIDGKYKLEHEIATSDFLVRRAGLGSCSETLQELGKQAVLDLFEEVIIC</sequence>
<feature type="domain" description="Heterokaryon incompatibility" evidence="1">
    <location>
        <begin position="44"/>
        <end position="142"/>
    </location>
</feature>
<protein>
    <recommendedName>
        <fullName evidence="1">Heterokaryon incompatibility domain-containing protein</fullName>
    </recommendedName>
</protein>
<accession>A0A2G5HLV9</accession>
<dbReference type="InterPro" id="IPR010730">
    <property type="entry name" value="HET"/>
</dbReference>
<dbReference type="EMBL" id="LKMD01000105">
    <property type="protein sequence ID" value="PIA93537.1"/>
    <property type="molecule type" value="Genomic_DNA"/>
</dbReference>
<dbReference type="Proteomes" id="UP000230605">
    <property type="component" value="Chromosome 4"/>
</dbReference>
<name>A0A2G5HLV9_CERBT</name>
<reference evidence="2 3" key="1">
    <citation type="submission" date="2015-10" db="EMBL/GenBank/DDBJ databases">
        <title>The cercosporin biosynthetic gene cluster was horizontally transferred to several fungal lineages and shown to be expanded in Cercospora beticola based on microsynteny with recipient genomes.</title>
        <authorList>
            <person name="De Jonge R."/>
            <person name="Ebert M.K."/>
            <person name="Suttle J.C."/>
            <person name="Jurick Ii W.M."/>
            <person name="Secor G.A."/>
            <person name="Thomma B.P."/>
            <person name="Van De Peer Y."/>
            <person name="Bolton M.D."/>
        </authorList>
    </citation>
    <scope>NUCLEOTIDE SEQUENCE [LARGE SCALE GENOMIC DNA]</scope>
    <source>
        <strain evidence="2 3">09-40</strain>
    </source>
</reference>
<evidence type="ECO:0000313" key="2">
    <source>
        <dbReference type="EMBL" id="PIA93537.1"/>
    </source>
</evidence>
<dbReference type="PANTHER" id="PTHR24148:SF73">
    <property type="entry name" value="HET DOMAIN PROTEIN (AFU_ORTHOLOGUE AFUA_8G01020)"/>
    <property type="match status" value="1"/>
</dbReference>
<dbReference type="PANTHER" id="PTHR24148">
    <property type="entry name" value="ANKYRIN REPEAT DOMAIN-CONTAINING PROTEIN 39 HOMOLOG-RELATED"/>
    <property type="match status" value="1"/>
</dbReference>
<gene>
    <name evidence="2" type="ORF">CB0940_05009</name>
</gene>
<evidence type="ECO:0000259" key="1">
    <source>
        <dbReference type="Pfam" id="PF06985"/>
    </source>
</evidence>
<dbReference type="InterPro" id="IPR052895">
    <property type="entry name" value="HetReg/Transcr_Mod"/>
</dbReference>
<proteinExistence type="predicted"/>
<evidence type="ECO:0000313" key="3">
    <source>
        <dbReference type="Proteomes" id="UP000230605"/>
    </source>
</evidence>
<comment type="caution">
    <text evidence="2">The sequence shown here is derived from an EMBL/GenBank/DDBJ whole genome shotgun (WGS) entry which is preliminary data.</text>
</comment>
<organism evidence="2 3">
    <name type="scientific">Cercospora beticola</name>
    <name type="common">Sugarbeet leaf spot fungus</name>
    <dbReference type="NCBI Taxonomy" id="122368"/>
    <lineage>
        <taxon>Eukaryota</taxon>
        <taxon>Fungi</taxon>
        <taxon>Dikarya</taxon>
        <taxon>Ascomycota</taxon>
        <taxon>Pezizomycotina</taxon>
        <taxon>Dothideomycetes</taxon>
        <taxon>Dothideomycetidae</taxon>
        <taxon>Mycosphaerellales</taxon>
        <taxon>Mycosphaerellaceae</taxon>
        <taxon>Cercospora</taxon>
    </lineage>
</organism>
<dbReference type="AlphaFoldDB" id="A0A2G5HLV9"/>
<dbReference type="Pfam" id="PF06985">
    <property type="entry name" value="HET"/>
    <property type="match status" value="1"/>
</dbReference>